<proteinExistence type="predicted"/>
<dbReference type="GO" id="GO:0020037">
    <property type="term" value="F:heme binding"/>
    <property type="evidence" value="ECO:0007669"/>
    <property type="project" value="InterPro"/>
</dbReference>
<dbReference type="OrthoDB" id="4376041at2"/>
<dbReference type="AlphaFoldDB" id="K6X474"/>
<dbReference type="eggNOG" id="ENOG5031EJF">
    <property type="taxonomic scope" value="Bacteria"/>
</dbReference>
<keyword evidence="1" id="KW-0812">Transmembrane</keyword>
<evidence type="ECO:0008006" key="4">
    <source>
        <dbReference type="Google" id="ProtNLM"/>
    </source>
</evidence>
<dbReference type="InterPro" id="IPR032407">
    <property type="entry name" value="MHB"/>
</dbReference>
<evidence type="ECO:0000313" key="3">
    <source>
        <dbReference type="Proteomes" id="UP000008363"/>
    </source>
</evidence>
<accession>K6X474</accession>
<protein>
    <recommendedName>
        <fullName evidence="4">Haemophore haem-binding domain-containing protein</fullName>
    </recommendedName>
</protein>
<gene>
    <name evidence="2" type="ORF">GORHZ_233_00200</name>
</gene>
<feature type="transmembrane region" description="Helical" evidence="1">
    <location>
        <begin position="12"/>
        <end position="34"/>
    </location>
</feature>
<comment type="caution">
    <text evidence="2">The sequence shown here is derived from an EMBL/GenBank/DDBJ whole genome shotgun (WGS) entry which is preliminary data.</text>
</comment>
<keyword evidence="1" id="KW-1133">Transmembrane helix</keyword>
<dbReference type="NCBIfam" id="TIGR04529">
    <property type="entry name" value="MTB_hemophore"/>
    <property type="match status" value="1"/>
</dbReference>
<organism evidence="2 3">
    <name type="scientific">Gordonia rhizosphera NBRC 16068</name>
    <dbReference type="NCBI Taxonomy" id="1108045"/>
    <lineage>
        <taxon>Bacteria</taxon>
        <taxon>Bacillati</taxon>
        <taxon>Actinomycetota</taxon>
        <taxon>Actinomycetes</taxon>
        <taxon>Mycobacteriales</taxon>
        <taxon>Gordoniaceae</taxon>
        <taxon>Gordonia</taxon>
    </lineage>
</organism>
<evidence type="ECO:0000256" key="1">
    <source>
        <dbReference type="SAM" id="Phobius"/>
    </source>
</evidence>
<keyword evidence="3" id="KW-1185">Reference proteome</keyword>
<reference evidence="2 3" key="1">
    <citation type="submission" date="2012-08" db="EMBL/GenBank/DDBJ databases">
        <title>Whole genome shotgun sequence of Gordonia rhizosphera NBRC 16068.</title>
        <authorList>
            <person name="Takarada H."/>
            <person name="Isaki S."/>
            <person name="Hosoyama A."/>
            <person name="Tsuchikane K."/>
            <person name="Katsumata H."/>
            <person name="Baba S."/>
            <person name="Ohji S."/>
            <person name="Yamazaki S."/>
            <person name="Fujita N."/>
        </authorList>
    </citation>
    <scope>NUCLEOTIDE SEQUENCE [LARGE SCALE GENOMIC DNA]</scope>
    <source>
        <strain evidence="2 3">NBRC 16068</strain>
    </source>
</reference>
<name>K6X474_9ACTN</name>
<dbReference type="RefSeq" id="WP_006339001.1">
    <property type="nucleotide sequence ID" value="NZ_BAHC01000233.1"/>
</dbReference>
<dbReference type="Proteomes" id="UP000008363">
    <property type="component" value="Unassembled WGS sequence"/>
</dbReference>
<sequence>MNHTRLPGKKLLRGAAYTVAGAGIASAIAVGGVATAAPSAPPEHPAPHSTYVPGTHCSLAQVERALAKQDPALWMRIDTHPRAKHHFETTIMLTPQQRQARRAQFRHTHPNMAAIAKFARDHHLRWTRSNKDHDAVKRAEMTCARF</sequence>
<evidence type="ECO:0000313" key="2">
    <source>
        <dbReference type="EMBL" id="GAB93609.1"/>
    </source>
</evidence>
<keyword evidence="1" id="KW-0472">Membrane</keyword>
<dbReference type="EMBL" id="BAHC01000233">
    <property type="protein sequence ID" value="GAB93609.1"/>
    <property type="molecule type" value="Genomic_DNA"/>
</dbReference>